<dbReference type="Gene3D" id="1.10.10.10">
    <property type="entry name" value="Winged helix-like DNA-binding domain superfamily/Winged helix DNA-binding domain"/>
    <property type="match status" value="1"/>
</dbReference>
<dbReference type="InterPro" id="IPR036388">
    <property type="entry name" value="WH-like_DNA-bd_sf"/>
</dbReference>
<protein>
    <submittedName>
        <fullName evidence="1">Uncharacterized protein</fullName>
    </submittedName>
</protein>
<proteinExistence type="predicted"/>
<gene>
    <name evidence="1" type="ORF">SDC9_64305</name>
</gene>
<reference evidence="1" key="1">
    <citation type="submission" date="2019-08" db="EMBL/GenBank/DDBJ databases">
        <authorList>
            <person name="Kucharzyk K."/>
            <person name="Murdoch R.W."/>
            <person name="Higgins S."/>
            <person name="Loffler F."/>
        </authorList>
    </citation>
    <scope>NUCLEOTIDE SEQUENCE</scope>
</reference>
<dbReference type="EMBL" id="VSSQ01002882">
    <property type="protein sequence ID" value="MPM17905.1"/>
    <property type="molecule type" value="Genomic_DNA"/>
</dbReference>
<dbReference type="AlphaFoldDB" id="A0A644XP35"/>
<sequence>MTTEEKILDTMKKSGKAMSAGQIAEATGIDRKEIDKAMKVLKTNGSIESPKVCYWQPKK</sequence>
<accession>A0A644XP35</accession>
<dbReference type="SUPFAM" id="SSF46785">
    <property type="entry name" value="Winged helix' DNA-binding domain"/>
    <property type="match status" value="1"/>
</dbReference>
<organism evidence="1">
    <name type="scientific">bioreactor metagenome</name>
    <dbReference type="NCBI Taxonomy" id="1076179"/>
    <lineage>
        <taxon>unclassified sequences</taxon>
        <taxon>metagenomes</taxon>
        <taxon>ecological metagenomes</taxon>
    </lineage>
</organism>
<comment type="caution">
    <text evidence="1">The sequence shown here is derived from an EMBL/GenBank/DDBJ whole genome shotgun (WGS) entry which is preliminary data.</text>
</comment>
<name>A0A644XP35_9ZZZZ</name>
<evidence type="ECO:0000313" key="1">
    <source>
        <dbReference type="EMBL" id="MPM17905.1"/>
    </source>
</evidence>
<dbReference type="InterPro" id="IPR036390">
    <property type="entry name" value="WH_DNA-bd_sf"/>
</dbReference>